<dbReference type="PANTHER" id="PTHR30425">
    <property type="entry name" value="PHOSPHATE TRANSPORT SYSTEM PERMEASE PROTEIN PST"/>
    <property type="match status" value="1"/>
</dbReference>
<keyword evidence="8 9" id="KW-0472">Membrane</keyword>
<comment type="function">
    <text evidence="10">Part of the binding-protein-dependent transport system for phosphate; probably responsible for the translocation of the substrate across the membrane.</text>
</comment>
<name>A0A5E6M6X4_9BACT</name>
<dbReference type="AlphaFoldDB" id="A0A5E6M6X4"/>
<keyword evidence="6 9" id="KW-0812">Transmembrane</keyword>
<dbReference type="GO" id="GO:0006817">
    <property type="term" value="P:phosphate ion transport"/>
    <property type="evidence" value="ECO:0007669"/>
    <property type="project" value="UniProtKB-KW"/>
</dbReference>
<dbReference type="GO" id="GO:0005315">
    <property type="term" value="F:phosphate transmembrane transporter activity"/>
    <property type="evidence" value="ECO:0007669"/>
    <property type="project" value="InterPro"/>
</dbReference>
<evidence type="ECO:0000256" key="10">
    <source>
        <dbReference type="RuleBase" id="RU363054"/>
    </source>
</evidence>
<dbReference type="NCBIfam" id="TIGR02138">
    <property type="entry name" value="phosphate_pstC"/>
    <property type="match status" value="1"/>
</dbReference>
<evidence type="ECO:0000256" key="1">
    <source>
        <dbReference type="ARBA" id="ARBA00004651"/>
    </source>
</evidence>
<dbReference type="GO" id="GO:0005886">
    <property type="term" value="C:plasma membrane"/>
    <property type="evidence" value="ECO:0007669"/>
    <property type="project" value="UniProtKB-SubCell"/>
</dbReference>
<keyword evidence="14" id="KW-1185">Reference proteome</keyword>
<feature type="transmembrane region" description="Helical" evidence="9">
    <location>
        <begin position="42"/>
        <end position="62"/>
    </location>
</feature>
<dbReference type="PANTHER" id="PTHR30425:SF1">
    <property type="entry name" value="PHOSPHATE TRANSPORT SYSTEM PERMEASE PROTEIN PSTC"/>
    <property type="match status" value="1"/>
</dbReference>
<sequence length="348" mass="37812">MGRKDRLNPFRRKPPSDELPPDAGARAWTSSARIGRILDQGFGFLVVGAGISVLALAALLGWELYQGAKEAIRRYGAGFLVSSHWDPVAGRFGALPFLYGTFVSSALALLLAFPLSVATALSLTEFAPVRLRRPVLALVDLMAAVPSVVWGLWAMFEMVPWLRQTAFPFLQKFFGWLPFFQGTIYGVSLLAGALVIAMMITPIVTSLAIEILQSVPLTLREAAWALGATRWEVMRVAVLPYVRSSLVGAGVLGLGRALGETMAVTMVIGNRPEILLSLFAPGYTLASVLVNEFAEVTSEEHLSALFEIGLTLVAVTFVVNFLARLLIRSVPFFFAPRPLRTQSMETNG</sequence>
<dbReference type="InterPro" id="IPR035906">
    <property type="entry name" value="MetI-like_sf"/>
</dbReference>
<evidence type="ECO:0000256" key="9">
    <source>
        <dbReference type="RuleBase" id="RU363032"/>
    </source>
</evidence>
<keyword evidence="7 9" id="KW-1133">Transmembrane helix</keyword>
<reference evidence="13 14" key="1">
    <citation type="submission" date="2019-09" db="EMBL/GenBank/DDBJ databases">
        <authorList>
            <person name="Cremers G."/>
        </authorList>
    </citation>
    <scope>NUCLEOTIDE SEQUENCE [LARGE SCALE GENOMIC DNA]</scope>
    <source>
        <strain evidence="13">4A</strain>
    </source>
</reference>
<comment type="subcellular location">
    <subcellularLocation>
        <location evidence="1 9">Cell membrane</location>
        <topology evidence="1 9">Multi-pass membrane protein</topology>
    </subcellularLocation>
</comment>
<evidence type="ECO:0000256" key="4">
    <source>
        <dbReference type="ARBA" id="ARBA00022475"/>
    </source>
</evidence>
<evidence type="ECO:0000259" key="12">
    <source>
        <dbReference type="PROSITE" id="PS50928"/>
    </source>
</evidence>
<evidence type="ECO:0000256" key="5">
    <source>
        <dbReference type="ARBA" id="ARBA00022592"/>
    </source>
</evidence>
<feature type="transmembrane region" description="Helical" evidence="9">
    <location>
        <begin position="302"/>
        <end position="327"/>
    </location>
</feature>
<dbReference type="InterPro" id="IPR011864">
    <property type="entry name" value="Phosphate_PstC"/>
</dbReference>
<feature type="transmembrane region" description="Helical" evidence="9">
    <location>
        <begin position="97"/>
        <end position="123"/>
    </location>
</feature>
<organism evidence="13 14">
    <name type="scientific">Methylacidimicrobium tartarophylax</name>
    <dbReference type="NCBI Taxonomy" id="1041768"/>
    <lineage>
        <taxon>Bacteria</taxon>
        <taxon>Pseudomonadati</taxon>
        <taxon>Verrucomicrobiota</taxon>
        <taxon>Methylacidimicrobium</taxon>
    </lineage>
</organism>
<gene>
    <name evidence="13" type="primary">pstC</name>
    <name evidence="13" type="ORF">MAMT_00465</name>
</gene>
<accession>A0A5E6M6X4</accession>
<feature type="transmembrane region" description="Helical" evidence="9">
    <location>
        <begin position="274"/>
        <end position="290"/>
    </location>
</feature>
<feature type="transmembrane region" description="Helical" evidence="9">
    <location>
        <begin position="135"/>
        <end position="156"/>
    </location>
</feature>
<dbReference type="InterPro" id="IPR000515">
    <property type="entry name" value="MetI-like"/>
</dbReference>
<evidence type="ECO:0000256" key="3">
    <source>
        <dbReference type="ARBA" id="ARBA00022448"/>
    </source>
</evidence>
<keyword evidence="4 10" id="KW-1003">Cell membrane</keyword>
<keyword evidence="3 9" id="KW-0813">Transport</keyword>
<dbReference type="EMBL" id="CABFVA020000015">
    <property type="protein sequence ID" value="VVM05107.1"/>
    <property type="molecule type" value="Genomic_DNA"/>
</dbReference>
<proteinExistence type="inferred from homology"/>
<evidence type="ECO:0000256" key="11">
    <source>
        <dbReference type="SAM" id="MobiDB-lite"/>
    </source>
</evidence>
<evidence type="ECO:0000256" key="8">
    <source>
        <dbReference type="ARBA" id="ARBA00023136"/>
    </source>
</evidence>
<evidence type="ECO:0000256" key="6">
    <source>
        <dbReference type="ARBA" id="ARBA00022692"/>
    </source>
</evidence>
<dbReference type="Pfam" id="PF00528">
    <property type="entry name" value="BPD_transp_1"/>
    <property type="match status" value="1"/>
</dbReference>
<dbReference type="SUPFAM" id="SSF161098">
    <property type="entry name" value="MetI-like"/>
    <property type="match status" value="1"/>
</dbReference>
<evidence type="ECO:0000256" key="7">
    <source>
        <dbReference type="ARBA" id="ARBA00022989"/>
    </source>
</evidence>
<dbReference type="PROSITE" id="PS50928">
    <property type="entry name" value="ABC_TM1"/>
    <property type="match status" value="1"/>
</dbReference>
<dbReference type="CDD" id="cd06261">
    <property type="entry name" value="TM_PBP2"/>
    <property type="match status" value="1"/>
</dbReference>
<dbReference type="InterPro" id="IPR051124">
    <property type="entry name" value="Phosphate_Transport_Permease"/>
</dbReference>
<keyword evidence="5 10" id="KW-0592">Phosphate transport</keyword>
<evidence type="ECO:0000256" key="2">
    <source>
        <dbReference type="ARBA" id="ARBA00007069"/>
    </source>
</evidence>
<evidence type="ECO:0000313" key="13">
    <source>
        <dbReference type="EMBL" id="VVM05107.1"/>
    </source>
</evidence>
<comment type="similarity">
    <text evidence="2 10">Belongs to the binding-protein-dependent transport system permease family. CysTW subfamily.</text>
</comment>
<evidence type="ECO:0000313" key="14">
    <source>
        <dbReference type="Proteomes" id="UP000334923"/>
    </source>
</evidence>
<dbReference type="Gene3D" id="1.10.3720.10">
    <property type="entry name" value="MetI-like"/>
    <property type="match status" value="1"/>
</dbReference>
<feature type="transmembrane region" description="Helical" evidence="9">
    <location>
        <begin position="176"/>
        <end position="200"/>
    </location>
</feature>
<dbReference type="Proteomes" id="UP000334923">
    <property type="component" value="Unassembled WGS sequence"/>
</dbReference>
<feature type="domain" description="ABC transmembrane type-1" evidence="12">
    <location>
        <begin position="98"/>
        <end position="323"/>
    </location>
</feature>
<protein>
    <recommendedName>
        <fullName evidence="10">Phosphate transport system permease protein</fullName>
    </recommendedName>
</protein>
<feature type="region of interest" description="Disordered" evidence="11">
    <location>
        <begin position="1"/>
        <end position="24"/>
    </location>
</feature>